<dbReference type="Proteomes" id="UP000241788">
    <property type="component" value="Unassembled WGS sequence"/>
</dbReference>
<organism evidence="1 2">
    <name type="scientific">Solilutibacter tolerans</name>
    <dbReference type="NCBI Taxonomy" id="1604334"/>
    <lineage>
        <taxon>Bacteria</taxon>
        <taxon>Pseudomonadati</taxon>
        <taxon>Pseudomonadota</taxon>
        <taxon>Gammaproteobacteria</taxon>
        <taxon>Lysobacterales</taxon>
        <taxon>Lysobacteraceae</taxon>
        <taxon>Solilutibacter</taxon>
    </lineage>
</organism>
<dbReference type="PANTHER" id="PTHR39337:SF1">
    <property type="entry name" value="BLR5642 PROTEIN"/>
    <property type="match status" value="1"/>
</dbReference>
<dbReference type="PIRSF" id="PIRSF024492">
    <property type="entry name" value="UCP024492"/>
    <property type="match status" value="1"/>
</dbReference>
<dbReference type="AlphaFoldDB" id="A0A1N6XI69"/>
<dbReference type="Pfam" id="PF04343">
    <property type="entry name" value="DUF488"/>
    <property type="match status" value="1"/>
</dbReference>
<dbReference type="RefSeq" id="WP_076588222.1">
    <property type="nucleotide sequence ID" value="NZ_FTLW01000005.1"/>
</dbReference>
<sequence>MQPPHTLWTIGHSTRPWEEFVEMLKAAGIEVLVDVRRFAGSRRNPQFSRDVMPAALAEAGIEYLPMPAMGGRRKALPDSPNTAWRVEAFRAYADHLASSEYIGAREALMQVAERRRTCVMCAEAVWWRCHRRLICDDFVARGWQVIHLMAPNRSEQHVLNVEALMQGGVLRYPAPQPDLF</sequence>
<proteinExistence type="predicted"/>
<keyword evidence="2" id="KW-1185">Reference proteome</keyword>
<evidence type="ECO:0000313" key="2">
    <source>
        <dbReference type="Proteomes" id="UP000241788"/>
    </source>
</evidence>
<evidence type="ECO:0008006" key="3">
    <source>
        <dbReference type="Google" id="ProtNLM"/>
    </source>
</evidence>
<accession>A0A1N6XI69</accession>
<evidence type="ECO:0000313" key="1">
    <source>
        <dbReference type="EMBL" id="SIR01983.1"/>
    </source>
</evidence>
<dbReference type="EMBL" id="FTLW01000005">
    <property type="protein sequence ID" value="SIR01983.1"/>
    <property type="molecule type" value="Genomic_DNA"/>
</dbReference>
<dbReference type="InterPro" id="IPR014519">
    <property type="entry name" value="UCP024492"/>
</dbReference>
<dbReference type="InterPro" id="IPR007438">
    <property type="entry name" value="DUF488"/>
</dbReference>
<protein>
    <recommendedName>
        <fullName evidence="3">DUF488 domain-containing protein</fullName>
    </recommendedName>
</protein>
<dbReference type="STRING" id="1604334.SAMN05421546_2246"/>
<dbReference type="PANTHER" id="PTHR39337">
    <property type="entry name" value="BLR5642 PROTEIN"/>
    <property type="match status" value="1"/>
</dbReference>
<gene>
    <name evidence="1" type="ORF">SAMN05421546_2246</name>
</gene>
<reference evidence="2" key="1">
    <citation type="submission" date="2017-01" db="EMBL/GenBank/DDBJ databases">
        <authorList>
            <person name="Varghese N."/>
            <person name="Submissions S."/>
        </authorList>
    </citation>
    <scope>NUCLEOTIDE SEQUENCE [LARGE SCALE GENOMIC DNA]</scope>
    <source>
        <strain evidence="2">UM1</strain>
    </source>
</reference>
<name>A0A1N6XI69_9GAMM</name>